<dbReference type="AlphaFoldDB" id="A0A2P2PNC7"/>
<reference evidence="1" key="1">
    <citation type="submission" date="2018-02" db="EMBL/GenBank/DDBJ databases">
        <title>Rhizophora mucronata_Transcriptome.</title>
        <authorList>
            <person name="Meera S.P."/>
            <person name="Sreeshan A."/>
            <person name="Augustine A."/>
        </authorList>
    </citation>
    <scope>NUCLEOTIDE SEQUENCE</scope>
    <source>
        <tissue evidence="1">Leaf</tissue>
    </source>
</reference>
<evidence type="ECO:0000313" key="1">
    <source>
        <dbReference type="EMBL" id="MBX56253.1"/>
    </source>
</evidence>
<accession>A0A2P2PNC7</accession>
<protein>
    <submittedName>
        <fullName evidence="1">Uncharacterized protein</fullName>
    </submittedName>
</protein>
<dbReference type="EMBL" id="GGEC01075769">
    <property type="protein sequence ID" value="MBX56253.1"/>
    <property type="molecule type" value="Transcribed_RNA"/>
</dbReference>
<name>A0A2P2PNC7_RHIMU</name>
<proteinExistence type="predicted"/>
<sequence length="40" mass="4848">MDQIEFKMKAPNHLEFLKIMDTRKRMVVFRKAPCEHVSQN</sequence>
<organism evidence="1">
    <name type="scientific">Rhizophora mucronata</name>
    <name type="common">Asiatic mangrove</name>
    <dbReference type="NCBI Taxonomy" id="61149"/>
    <lineage>
        <taxon>Eukaryota</taxon>
        <taxon>Viridiplantae</taxon>
        <taxon>Streptophyta</taxon>
        <taxon>Embryophyta</taxon>
        <taxon>Tracheophyta</taxon>
        <taxon>Spermatophyta</taxon>
        <taxon>Magnoliopsida</taxon>
        <taxon>eudicotyledons</taxon>
        <taxon>Gunneridae</taxon>
        <taxon>Pentapetalae</taxon>
        <taxon>rosids</taxon>
        <taxon>fabids</taxon>
        <taxon>Malpighiales</taxon>
        <taxon>Rhizophoraceae</taxon>
        <taxon>Rhizophora</taxon>
    </lineage>
</organism>